<evidence type="ECO:0000313" key="1">
    <source>
        <dbReference type="EMBL" id="ABO97871.1"/>
    </source>
</evidence>
<dbReference type="GeneID" id="5003784"/>
<dbReference type="SUPFAM" id="SSF64288">
    <property type="entry name" value="Chorismate lyase-like"/>
    <property type="match status" value="1"/>
</dbReference>
<dbReference type="KEGG" id="olu:OSTLU_35045"/>
<dbReference type="OMA" id="LCVIHEV"/>
<dbReference type="Proteomes" id="UP000001568">
    <property type="component" value="Chromosome 9"/>
</dbReference>
<evidence type="ECO:0008006" key="3">
    <source>
        <dbReference type="Google" id="ProtNLM"/>
    </source>
</evidence>
<reference evidence="1 2" key="1">
    <citation type="journal article" date="2007" name="Proc. Natl. Acad. Sci. U.S.A.">
        <title>The tiny eukaryote Ostreococcus provides genomic insights into the paradox of plankton speciation.</title>
        <authorList>
            <person name="Palenik B."/>
            <person name="Grimwood J."/>
            <person name="Aerts A."/>
            <person name="Rouze P."/>
            <person name="Salamov A."/>
            <person name="Putnam N."/>
            <person name="Dupont C."/>
            <person name="Jorgensen R."/>
            <person name="Derelle E."/>
            <person name="Rombauts S."/>
            <person name="Zhou K."/>
            <person name="Otillar R."/>
            <person name="Merchant S.S."/>
            <person name="Podell S."/>
            <person name="Gaasterland T."/>
            <person name="Napoli C."/>
            <person name="Gendler K."/>
            <person name="Manuell A."/>
            <person name="Tai V."/>
            <person name="Vallon O."/>
            <person name="Piganeau G."/>
            <person name="Jancek S."/>
            <person name="Heijde M."/>
            <person name="Jabbari K."/>
            <person name="Bowler C."/>
            <person name="Lohr M."/>
            <person name="Robbens S."/>
            <person name="Werner G."/>
            <person name="Dubchak I."/>
            <person name="Pazour G.J."/>
            <person name="Ren Q."/>
            <person name="Paulsen I."/>
            <person name="Delwiche C."/>
            <person name="Schmutz J."/>
            <person name="Rokhsar D."/>
            <person name="Van de Peer Y."/>
            <person name="Moreau H."/>
            <person name="Grigoriev I.V."/>
        </authorList>
    </citation>
    <scope>NUCLEOTIDE SEQUENCE [LARGE SCALE GENOMIC DNA]</scope>
    <source>
        <strain evidence="1 2">CCE9901</strain>
    </source>
</reference>
<accession>A4S2R3</accession>
<dbReference type="Pfam" id="PF01947">
    <property type="entry name" value="Rv2949c-like"/>
    <property type="match status" value="1"/>
</dbReference>
<evidence type="ECO:0000313" key="2">
    <source>
        <dbReference type="Proteomes" id="UP000001568"/>
    </source>
</evidence>
<dbReference type="AlphaFoldDB" id="A4S2R3"/>
<keyword evidence="2" id="KW-1185">Reference proteome</keyword>
<dbReference type="InterPro" id="IPR002800">
    <property type="entry name" value="Rv2949c-like"/>
</dbReference>
<organism evidence="1 2">
    <name type="scientific">Ostreococcus lucimarinus (strain CCE9901)</name>
    <dbReference type="NCBI Taxonomy" id="436017"/>
    <lineage>
        <taxon>Eukaryota</taxon>
        <taxon>Viridiplantae</taxon>
        <taxon>Chlorophyta</taxon>
        <taxon>Mamiellophyceae</taxon>
        <taxon>Mamiellales</taxon>
        <taxon>Bathycoccaceae</taxon>
        <taxon>Ostreococcus</taxon>
    </lineage>
</organism>
<dbReference type="Gramene" id="ABO97871">
    <property type="protein sequence ID" value="ABO97871"/>
    <property type="gene ID" value="OSTLU_35045"/>
</dbReference>
<protein>
    <recommendedName>
        <fullName evidence="3">DUF98 domain-containing protein</fullName>
    </recommendedName>
</protein>
<dbReference type="Gene3D" id="3.40.1410.10">
    <property type="entry name" value="Chorismate lyase-like"/>
    <property type="match status" value="1"/>
</dbReference>
<gene>
    <name evidence="1" type="ORF">OSTLU_35045</name>
</gene>
<sequence length="214" mass="24214">MCNDEPTPDGLLRSDSLLSPAWRMMLLSDGSVTRHLKLLTGRADVKTDVLWQGKIDLDHRGAREIGVPDDVHKRLLAASSGTLLQREVDLCDAHGDPLCYAASWWNTNTSDTIVLDTDADNAYGALDRPVWLKLAEDKTELFREVRRVYRGQSERLSSAWGLPTDTYFWGRHYIFWLARKPLCVIHEVMSPALETYLGPAAPAPRARRARSRRT</sequence>
<proteinExistence type="predicted"/>
<dbReference type="EMBL" id="CP000589">
    <property type="protein sequence ID" value="ABO97871.1"/>
    <property type="molecule type" value="Genomic_DNA"/>
</dbReference>
<dbReference type="RefSeq" id="XP_001419578.1">
    <property type="nucleotide sequence ID" value="XM_001419541.1"/>
</dbReference>
<dbReference type="HOGENOM" id="CLU_098450_0_0_1"/>
<name>A4S2R3_OSTLU</name>
<dbReference type="OrthoDB" id="89176at2759"/>
<dbReference type="InterPro" id="IPR028978">
    <property type="entry name" value="Chorismate_lyase_/UTRA_dom_sf"/>
</dbReference>